<gene>
    <name evidence="1" type="ORF">SAMN04489812_1212</name>
</gene>
<name>A0A1H1QBR5_9ACTN</name>
<reference evidence="1 2" key="1">
    <citation type="submission" date="2016-10" db="EMBL/GenBank/DDBJ databases">
        <authorList>
            <person name="de Groot N.N."/>
        </authorList>
    </citation>
    <scope>NUCLEOTIDE SEQUENCE [LARGE SCALE GENOMIC DNA]</scope>
    <source>
        <strain evidence="1 2">DSM 21800</strain>
    </source>
</reference>
<dbReference type="EMBL" id="LT629772">
    <property type="protein sequence ID" value="SDS20814.1"/>
    <property type="molecule type" value="Genomic_DNA"/>
</dbReference>
<accession>A0A1H1QBR5</accession>
<organism evidence="1 2">
    <name type="scientific">Microlunatus soli</name>
    <dbReference type="NCBI Taxonomy" id="630515"/>
    <lineage>
        <taxon>Bacteria</taxon>
        <taxon>Bacillati</taxon>
        <taxon>Actinomycetota</taxon>
        <taxon>Actinomycetes</taxon>
        <taxon>Propionibacteriales</taxon>
        <taxon>Propionibacteriaceae</taxon>
        <taxon>Microlunatus</taxon>
    </lineage>
</organism>
<sequence length="71" mass="7671">MLKALWHNQQRHAGQDGSIAEVSLEEAETAVSMAAVIAHWLTSGLVTKDNLGFESTNDASDASRATFRLTN</sequence>
<dbReference type="AlphaFoldDB" id="A0A1H1QBR5"/>
<dbReference type="Proteomes" id="UP000199103">
    <property type="component" value="Chromosome I"/>
</dbReference>
<evidence type="ECO:0000313" key="2">
    <source>
        <dbReference type="Proteomes" id="UP000199103"/>
    </source>
</evidence>
<protein>
    <submittedName>
        <fullName evidence="1">Uncharacterized protein</fullName>
    </submittedName>
</protein>
<evidence type="ECO:0000313" key="1">
    <source>
        <dbReference type="EMBL" id="SDS20814.1"/>
    </source>
</evidence>
<keyword evidence="2" id="KW-1185">Reference proteome</keyword>
<proteinExistence type="predicted"/>